<dbReference type="OrthoDB" id="1162621at2"/>
<dbReference type="AlphaFoldDB" id="A0A023BN75"/>
<evidence type="ECO:0000256" key="1">
    <source>
        <dbReference type="SAM" id="SignalP"/>
    </source>
</evidence>
<evidence type="ECO:0000313" key="3">
    <source>
        <dbReference type="Proteomes" id="UP000023541"/>
    </source>
</evidence>
<name>A0A023BN75_9FLAO</name>
<accession>A0A023BN75</accession>
<dbReference type="PROSITE" id="PS51257">
    <property type="entry name" value="PROKAR_LIPOPROTEIN"/>
    <property type="match status" value="1"/>
</dbReference>
<dbReference type="STRING" id="1317122.ATO12_07850"/>
<evidence type="ECO:0000313" key="2">
    <source>
        <dbReference type="EMBL" id="EZH71409.1"/>
    </source>
</evidence>
<feature type="chain" id="PRO_5001511684" evidence="1">
    <location>
        <begin position="29"/>
        <end position="124"/>
    </location>
</feature>
<protein>
    <submittedName>
        <fullName evidence="2">Uncharacterized protein</fullName>
    </submittedName>
</protein>
<organism evidence="2 3">
    <name type="scientific">Aquimarina atlantica</name>
    <dbReference type="NCBI Taxonomy" id="1317122"/>
    <lineage>
        <taxon>Bacteria</taxon>
        <taxon>Pseudomonadati</taxon>
        <taxon>Bacteroidota</taxon>
        <taxon>Flavobacteriia</taxon>
        <taxon>Flavobacteriales</taxon>
        <taxon>Flavobacteriaceae</taxon>
        <taxon>Aquimarina</taxon>
    </lineage>
</organism>
<gene>
    <name evidence="2" type="ORF">ATO12_07850</name>
</gene>
<keyword evidence="1" id="KW-0732">Signal</keyword>
<dbReference type="EMBL" id="AQRA01000017">
    <property type="protein sequence ID" value="EZH71409.1"/>
    <property type="molecule type" value="Genomic_DNA"/>
</dbReference>
<dbReference type="Proteomes" id="UP000023541">
    <property type="component" value="Unassembled WGS sequence"/>
</dbReference>
<dbReference type="RefSeq" id="WP_034247462.1">
    <property type="nucleotide sequence ID" value="NZ_AQRA01000017.1"/>
</dbReference>
<reference evidence="2 3" key="1">
    <citation type="submission" date="2014-04" db="EMBL/GenBank/DDBJ databases">
        <title>Aquimarina sp. 22II-S11-z7 Genome Sequencing.</title>
        <authorList>
            <person name="Lai Q."/>
        </authorList>
    </citation>
    <scope>NUCLEOTIDE SEQUENCE [LARGE SCALE GENOMIC DNA]</scope>
    <source>
        <strain evidence="2 3">22II-S11-z7</strain>
    </source>
</reference>
<dbReference type="eggNOG" id="ENOG5030073">
    <property type="taxonomic scope" value="Bacteria"/>
</dbReference>
<proteinExistence type="predicted"/>
<comment type="caution">
    <text evidence="2">The sequence shown here is derived from an EMBL/GenBank/DDBJ whole genome shotgun (WGS) entry which is preliminary data.</text>
</comment>
<keyword evidence="3" id="KW-1185">Reference proteome</keyword>
<feature type="signal peptide" evidence="1">
    <location>
        <begin position="1"/>
        <end position="28"/>
    </location>
</feature>
<sequence length="124" mass="14053">MKTIPFSYLLKIFSILFLCTTFSFSCSGDDTKKADSNTDLAKLKITTKQCKEPWLHAEGNTLENKVYNYLKSLNIELKDFENITPKDIAMCEACEICSGPTITIKVDKTHVDRLIKEGFSLMTN</sequence>